<dbReference type="Pfam" id="PF13432">
    <property type="entry name" value="TPR_16"/>
    <property type="match status" value="1"/>
</dbReference>
<evidence type="ECO:0000313" key="4">
    <source>
        <dbReference type="EMBL" id="GHO97012.1"/>
    </source>
</evidence>
<dbReference type="EMBL" id="BNJK01000001">
    <property type="protein sequence ID" value="GHO97012.1"/>
    <property type="molecule type" value="Genomic_DNA"/>
</dbReference>
<dbReference type="RefSeq" id="WP_220207600.1">
    <property type="nucleotide sequence ID" value="NZ_BNJK01000001.1"/>
</dbReference>
<dbReference type="InterPro" id="IPR011990">
    <property type="entry name" value="TPR-like_helical_dom_sf"/>
</dbReference>
<keyword evidence="5" id="KW-1185">Reference proteome</keyword>
<feature type="repeat" description="TPR" evidence="3">
    <location>
        <begin position="42"/>
        <end position="75"/>
    </location>
</feature>
<organism evidence="4 5">
    <name type="scientific">Reticulibacter mediterranei</name>
    <dbReference type="NCBI Taxonomy" id="2778369"/>
    <lineage>
        <taxon>Bacteria</taxon>
        <taxon>Bacillati</taxon>
        <taxon>Chloroflexota</taxon>
        <taxon>Ktedonobacteria</taxon>
        <taxon>Ktedonobacterales</taxon>
        <taxon>Reticulibacteraceae</taxon>
        <taxon>Reticulibacter</taxon>
    </lineage>
</organism>
<evidence type="ECO:0000256" key="2">
    <source>
        <dbReference type="ARBA" id="ARBA00022803"/>
    </source>
</evidence>
<evidence type="ECO:0000256" key="1">
    <source>
        <dbReference type="ARBA" id="ARBA00022737"/>
    </source>
</evidence>
<accession>A0A8J3N3F6</accession>
<dbReference type="PANTHER" id="PTHR44943">
    <property type="entry name" value="CELLULOSE SYNTHASE OPERON PROTEIN C"/>
    <property type="match status" value="1"/>
</dbReference>
<reference evidence="4" key="1">
    <citation type="submission" date="2020-10" db="EMBL/GenBank/DDBJ databases">
        <title>Taxonomic study of unclassified bacteria belonging to the class Ktedonobacteria.</title>
        <authorList>
            <person name="Yabe S."/>
            <person name="Wang C.M."/>
            <person name="Zheng Y."/>
            <person name="Sakai Y."/>
            <person name="Cavaletti L."/>
            <person name="Monciardini P."/>
            <person name="Donadio S."/>
        </authorList>
    </citation>
    <scope>NUCLEOTIDE SEQUENCE</scope>
    <source>
        <strain evidence="4">ID150040</strain>
    </source>
</reference>
<keyword evidence="1" id="KW-0677">Repeat</keyword>
<gene>
    <name evidence="4" type="ORF">KSF_070600</name>
</gene>
<protein>
    <recommendedName>
        <fullName evidence="6">Tetratricopeptide repeat protein</fullName>
    </recommendedName>
</protein>
<dbReference type="PROSITE" id="PS50005">
    <property type="entry name" value="TPR"/>
    <property type="match status" value="2"/>
</dbReference>
<dbReference type="Pfam" id="PF13181">
    <property type="entry name" value="TPR_8"/>
    <property type="match status" value="1"/>
</dbReference>
<keyword evidence="2 3" id="KW-0802">TPR repeat</keyword>
<sequence length="167" mass="18984">MSGNSEETRVYYEAAAKLLAENKYEEALEQLEQVISRDPDDAIAYSNKAMILLPLQRYEEALVACEQAIKINPDDAITYVNKSAALMHMRRYEEVITACDRAAQLDPNAATNDPGVYINKYLALLILGREVEAAQLYDVIQQYPHIRDRLLRLLLSMMKGEAAFKRL</sequence>
<dbReference type="AlphaFoldDB" id="A0A8J3N3F6"/>
<comment type="caution">
    <text evidence="4">The sequence shown here is derived from an EMBL/GenBank/DDBJ whole genome shotgun (WGS) entry which is preliminary data.</text>
</comment>
<dbReference type="SMART" id="SM00028">
    <property type="entry name" value="TPR"/>
    <property type="match status" value="3"/>
</dbReference>
<dbReference type="InterPro" id="IPR051685">
    <property type="entry name" value="Ycf3/AcsC/BcsC/TPR_MFPF"/>
</dbReference>
<evidence type="ECO:0000256" key="3">
    <source>
        <dbReference type="PROSITE-ProRule" id="PRU00339"/>
    </source>
</evidence>
<evidence type="ECO:0000313" key="5">
    <source>
        <dbReference type="Proteomes" id="UP000597444"/>
    </source>
</evidence>
<evidence type="ECO:0008006" key="6">
    <source>
        <dbReference type="Google" id="ProtNLM"/>
    </source>
</evidence>
<name>A0A8J3N3F6_9CHLR</name>
<dbReference type="Proteomes" id="UP000597444">
    <property type="component" value="Unassembled WGS sequence"/>
</dbReference>
<dbReference type="PANTHER" id="PTHR44943:SF4">
    <property type="entry name" value="TPR REPEAT-CONTAINING PROTEIN MJ0798"/>
    <property type="match status" value="1"/>
</dbReference>
<dbReference type="Gene3D" id="1.25.40.10">
    <property type="entry name" value="Tetratricopeptide repeat domain"/>
    <property type="match status" value="2"/>
</dbReference>
<proteinExistence type="predicted"/>
<dbReference type="SUPFAM" id="SSF48452">
    <property type="entry name" value="TPR-like"/>
    <property type="match status" value="1"/>
</dbReference>
<feature type="repeat" description="TPR" evidence="3">
    <location>
        <begin position="8"/>
        <end position="41"/>
    </location>
</feature>
<dbReference type="InterPro" id="IPR019734">
    <property type="entry name" value="TPR_rpt"/>
</dbReference>